<organism evidence="4 5">
    <name type="scientific">Candidatus Protofrankia californiensis</name>
    <dbReference type="NCBI Taxonomy" id="1839754"/>
    <lineage>
        <taxon>Bacteria</taxon>
        <taxon>Bacillati</taxon>
        <taxon>Actinomycetota</taxon>
        <taxon>Actinomycetes</taxon>
        <taxon>Frankiales</taxon>
        <taxon>Frankiaceae</taxon>
        <taxon>Protofrankia</taxon>
    </lineage>
</organism>
<evidence type="ECO:0000259" key="3">
    <source>
        <dbReference type="Pfam" id="PF02397"/>
    </source>
</evidence>
<reference evidence="5" key="1">
    <citation type="submission" date="2016-02" db="EMBL/GenBank/DDBJ databases">
        <authorList>
            <person name="Wibberg D."/>
        </authorList>
    </citation>
    <scope>NUCLEOTIDE SEQUENCE [LARGE SCALE GENOMIC DNA]</scope>
</reference>
<dbReference type="GO" id="GO:0016780">
    <property type="term" value="F:phosphotransferase activity, for other substituted phosphate groups"/>
    <property type="evidence" value="ECO:0007669"/>
    <property type="project" value="TreeGrafter"/>
</dbReference>
<dbReference type="InterPro" id="IPR003362">
    <property type="entry name" value="Bact_transf"/>
</dbReference>
<evidence type="ECO:0000313" key="5">
    <source>
        <dbReference type="Proteomes" id="UP000199013"/>
    </source>
</evidence>
<dbReference type="Pfam" id="PF02397">
    <property type="entry name" value="Bac_transf"/>
    <property type="match status" value="1"/>
</dbReference>
<feature type="region of interest" description="Disordered" evidence="2">
    <location>
        <begin position="200"/>
        <end position="266"/>
    </location>
</feature>
<dbReference type="PANTHER" id="PTHR30576:SF20">
    <property type="entry name" value="QUINOVOSAMINEPHOSPHOTRANSFERAE-RELATED"/>
    <property type="match status" value="1"/>
</dbReference>
<dbReference type="Proteomes" id="UP000199013">
    <property type="component" value="Unassembled WGS sequence"/>
</dbReference>
<dbReference type="PANTHER" id="PTHR30576">
    <property type="entry name" value="COLANIC BIOSYNTHESIS UDP-GLUCOSE LIPID CARRIER TRANSFERASE"/>
    <property type="match status" value="1"/>
</dbReference>
<gene>
    <name evidence="4" type="ORF">FDG2_3665</name>
</gene>
<evidence type="ECO:0000313" key="4">
    <source>
        <dbReference type="EMBL" id="SBW23162.1"/>
    </source>
</evidence>
<evidence type="ECO:0000256" key="2">
    <source>
        <dbReference type="SAM" id="MobiDB-lite"/>
    </source>
</evidence>
<evidence type="ECO:0000256" key="1">
    <source>
        <dbReference type="ARBA" id="ARBA00006464"/>
    </source>
</evidence>
<keyword evidence="5" id="KW-1185">Reference proteome</keyword>
<comment type="similarity">
    <text evidence="1">Belongs to the bacterial sugar transferase family.</text>
</comment>
<accession>A0A1C3P008</accession>
<proteinExistence type="inferred from homology"/>
<feature type="domain" description="Bacterial sugar transferase" evidence="3">
    <location>
        <begin position="2"/>
        <end position="179"/>
    </location>
</feature>
<protein>
    <submittedName>
        <fullName evidence="4">Sugar transferase</fullName>
    </submittedName>
</protein>
<name>A0A1C3P008_9ACTN</name>
<dbReference type="EMBL" id="FLUV01001540">
    <property type="protein sequence ID" value="SBW23162.1"/>
    <property type="molecule type" value="Genomic_DNA"/>
</dbReference>
<keyword evidence="4" id="KW-0808">Transferase</keyword>
<sequence>MLLVALPALLLVALAIKIESRGPVCYRALRVGHRGDPLTVLKFRKMRAGTSGPPVTAAGDERFTRIGAFLARRRIDEIPQLWHVMRGQMSLVGPRPEDPRFVALYQDAYQEILTVRPGLSGWTQLIFRDESKLIGDGDPVHRYVDDLLPEKVRLDRLYAGNRRLTTDFKLLLWTPLVMFCRFDVEYDGQKKQFRLVRHSSVRRPPARPSPVPRTSAVPTERRQDRGCCRAPPNFSSAPDVMSRHAPRTGWTSTGAENRGAENWEYR</sequence>
<dbReference type="AlphaFoldDB" id="A0A1C3P008"/>